<evidence type="ECO:0000256" key="2">
    <source>
        <dbReference type="ARBA" id="ARBA00022448"/>
    </source>
</evidence>
<dbReference type="Proteomes" id="UP000539372">
    <property type="component" value="Unassembled WGS sequence"/>
</dbReference>
<feature type="transmembrane region" description="Helical" evidence="6">
    <location>
        <begin position="215"/>
        <end position="238"/>
    </location>
</feature>
<keyword evidence="3 6" id="KW-0812">Transmembrane</keyword>
<protein>
    <submittedName>
        <fullName evidence="7">MFS transporter</fullName>
    </submittedName>
</protein>
<evidence type="ECO:0000256" key="5">
    <source>
        <dbReference type="ARBA" id="ARBA00023136"/>
    </source>
</evidence>
<dbReference type="EMBL" id="JABBNT010000003">
    <property type="protein sequence ID" value="NMM45312.1"/>
    <property type="molecule type" value="Genomic_DNA"/>
</dbReference>
<reference evidence="7 8" key="1">
    <citation type="submission" date="2020-04" db="EMBL/GenBank/DDBJ databases">
        <title>Rhodospirillaceae bacterium KN72 isolated from deep sea.</title>
        <authorList>
            <person name="Zhang D.-C."/>
        </authorList>
    </citation>
    <scope>NUCLEOTIDE SEQUENCE [LARGE SCALE GENOMIC DNA]</scope>
    <source>
        <strain evidence="7 8">KN72</strain>
    </source>
</reference>
<evidence type="ECO:0000256" key="6">
    <source>
        <dbReference type="SAM" id="Phobius"/>
    </source>
</evidence>
<evidence type="ECO:0000256" key="1">
    <source>
        <dbReference type="ARBA" id="ARBA00004141"/>
    </source>
</evidence>
<evidence type="ECO:0000256" key="3">
    <source>
        <dbReference type="ARBA" id="ARBA00022692"/>
    </source>
</evidence>
<feature type="transmembrane region" description="Helical" evidence="6">
    <location>
        <begin position="279"/>
        <end position="301"/>
    </location>
</feature>
<dbReference type="AlphaFoldDB" id="A0A7Y0E148"/>
<evidence type="ECO:0000256" key="4">
    <source>
        <dbReference type="ARBA" id="ARBA00022989"/>
    </source>
</evidence>
<feature type="transmembrane region" description="Helical" evidence="6">
    <location>
        <begin position="250"/>
        <end position="272"/>
    </location>
</feature>
<evidence type="ECO:0000313" key="8">
    <source>
        <dbReference type="Proteomes" id="UP000539372"/>
    </source>
</evidence>
<dbReference type="GO" id="GO:0022857">
    <property type="term" value="F:transmembrane transporter activity"/>
    <property type="evidence" value="ECO:0007669"/>
    <property type="project" value="InterPro"/>
</dbReference>
<evidence type="ECO:0000313" key="7">
    <source>
        <dbReference type="EMBL" id="NMM45312.1"/>
    </source>
</evidence>
<dbReference type="Pfam" id="PF07690">
    <property type="entry name" value="MFS_1"/>
    <property type="match status" value="1"/>
</dbReference>
<comment type="caution">
    <text evidence="7">The sequence shown here is derived from an EMBL/GenBank/DDBJ whole genome shotgun (WGS) entry which is preliminary data.</text>
</comment>
<feature type="transmembrane region" description="Helical" evidence="6">
    <location>
        <begin position="101"/>
        <end position="124"/>
    </location>
</feature>
<dbReference type="PANTHER" id="PTHR43385">
    <property type="entry name" value="RIBOFLAVIN TRANSPORTER RIBJ"/>
    <property type="match status" value="1"/>
</dbReference>
<dbReference type="InterPro" id="IPR011701">
    <property type="entry name" value="MFS"/>
</dbReference>
<dbReference type="PANTHER" id="PTHR43385:SF1">
    <property type="entry name" value="RIBOFLAVIN TRANSPORTER RIBJ"/>
    <property type="match status" value="1"/>
</dbReference>
<sequence length="406" mass="42576">MNRSVLKDYRLWCLAVAETLVWAGFYYFFPAMLLRWEGDFGWTRGETTLAATCALVTSALAAPRIGRLIDGDRGRLVLTGSAVMGAFLLIALTQVDSRPAFIAVWVGLGLAMGGCLYEPCFAFLTHQRGGNAGPAITVITLVAGFAGSLSFPLSNAIADMAGWRSAALAFAGMVLVVAVPLFWIGTAMRDGEGPLPHERGGHGASALKHAMRRPVFWLLAIGFSTIALNHGMIVNHLLPLLAERQVDGTVAVAAISLIGVLQVVGRIVMILAERRVGMVGICGASFLVIAVAGVLLSAAYWGPVGGAVALLFCFVTLQGAGYGVTSITRPVVTAQLLGRRGFGSISGAMALPFVACTAISPSVGSAIWSWGGYGVLTVGLVFLILFGFLCFTIAVYSAKRLPDPPA</sequence>
<comment type="subcellular location">
    <subcellularLocation>
        <location evidence="1">Membrane</location>
        <topology evidence="1">Multi-pass membrane protein</topology>
    </subcellularLocation>
</comment>
<name>A0A7Y0E148_9PROT</name>
<feature type="transmembrane region" description="Helical" evidence="6">
    <location>
        <begin position="76"/>
        <end position="95"/>
    </location>
</feature>
<feature type="transmembrane region" description="Helical" evidence="6">
    <location>
        <begin position="136"/>
        <end position="157"/>
    </location>
</feature>
<dbReference type="Gene3D" id="1.20.1250.20">
    <property type="entry name" value="MFS general substrate transporter like domains"/>
    <property type="match status" value="1"/>
</dbReference>
<keyword evidence="4 6" id="KW-1133">Transmembrane helix</keyword>
<dbReference type="RefSeq" id="WP_169625660.1">
    <property type="nucleotide sequence ID" value="NZ_JABBNT010000003.1"/>
</dbReference>
<feature type="transmembrane region" description="Helical" evidence="6">
    <location>
        <begin position="374"/>
        <end position="396"/>
    </location>
</feature>
<accession>A0A7Y0E148</accession>
<keyword evidence="2" id="KW-0813">Transport</keyword>
<dbReference type="SUPFAM" id="SSF103473">
    <property type="entry name" value="MFS general substrate transporter"/>
    <property type="match status" value="1"/>
</dbReference>
<proteinExistence type="predicted"/>
<feature type="transmembrane region" description="Helical" evidence="6">
    <location>
        <begin position="307"/>
        <end position="327"/>
    </location>
</feature>
<dbReference type="GO" id="GO:0016020">
    <property type="term" value="C:membrane"/>
    <property type="evidence" value="ECO:0007669"/>
    <property type="project" value="UniProtKB-SubCell"/>
</dbReference>
<dbReference type="InterPro" id="IPR052983">
    <property type="entry name" value="MFS_Riboflavin_Transporter"/>
</dbReference>
<feature type="transmembrane region" description="Helical" evidence="6">
    <location>
        <begin position="12"/>
        <end position="29"/>
    </location>
</feature>
<dbReference type="InterPro" id="IPR036259">
    <property type="entry name" value="MFS_trans_sf"/>
</dbReference>
<keyword evidence="5 6" id="KW-0472">Membrane</keyword>
<feature type="transmembrane region" description="Helical" evidence="6">
    <location>
        <begin position="49"/>
        <end position="69"/>
    </location>
</feature>
<keyword evidence="8" id="KW-1185">Reference proteome</keyword>
<gene>
    <name evidence="7" type="ORF">HH303_12535</name>
</gene>
<feature type="transmembrane region" description="Helical" evidence="6">
    <location>
        <begin position="163"/>
        <end position="184"/>
    </location>
</feature>
<feature type="transmembrane region" description="Helical" evidence="6">
    <location>
        <begin position="348"/>
        <end position="368"/>
    </location>
</feature>
<organism evidence="7 8">
    <name type="scientific">Pacificispira spongiicola</name>
    <dbReference type="NCBI Taxonomy" id="2729598"/>
    <lineage>
        <taxon>Bacteria</taxon>
        <taxon>Pseudomonadati</taxon>
        <taxon>Pseudomonadota</taxon>
        <taxon>Alphaproteobacteria</taxon>
        <taxon>Rhodospirillales</taxon>
        <taxon>Rhodospirillaceae</taxon>
        <taxon>Pacificispira</taxon>
    </lineage>
</organism>